<name>A0A976G203_9BURK</name>
<dbReference type="GO" id="GO:0106064">
    <property type="term" value="P:regulation of cobalamin metabolic process"/>
    <property type="evidence" value="ECO:0007669"/>
    <property type="project" value="TreeGrafter"/>
</dbReference>
<reference evidence="3 4" key="1">
    <citation type="submission" date="2018-01" db="EMBL/GenBank/DDBJ databases">
        <authorList>
            <person name="Clerissi C."/>
        </authorList>
    </citation>
    <scope>NUCLEOTIDE SEQUENCE [LARGE SCALE GENOMIC DNA]</scope>
    <source>
        <strain evidence="3">Cupriavidus taiwanensis STM 8556</strain>
    </source>
</reference>
<keyword evidence="1" id="KW-0479">Metal-binding</keyword>
<dbReference type="GO" id="GO:0047777">
    <property type="term" value="F:(S)-citramalyl-CoA lyase activity"/>
    <property type="evidence" value="ECO:0007669"/>
    <property type="project" value="TreeGrafter"/>
</dbReference>
<accession>A0A976G203</accession>
<dbReference type="SUPFAM" id="SSF51621">
    <property type="entry name" value="Phosphoenolpyruvate/pyruvate domain"/>
    <property type="match status" value="1"/>
</dbReference>
<dbReference type="EMBL" id="OFTH01000016">
    <property type="protein sequence ID" value="SOZ57928.1"/>
    <property type="molecule type" value="Genomic_DNA"/>
</dbReference>
<feature type="domain" description="HpcH/HpaI aldolase/citrate lyase" evidence="2">
    <location>
        <begin position="65"/>
        <end position="249"/>
    </location>
</feature>
<dbReference type="AlphaFoldDB" id="A0A976G203"/>
<dbReference type="InterPro" id="IPR005000">
    <property type="entry name" value="Aldolase/citrate-lyase_domain"/>
</dbReference>
<organism evidence="3 4">
    <name type="scientific">Cupriavidus taiwanensis</name>
    <dbReference type="NCBI Taxonomy" id="164546"/>
    <lineage>
        <taxon>Bacteria</taxon>
        <taxon>Pseudomonadati</taxon>
        <taxon>Pseudomonadota</taxon>
        <taxon>Betaproteobacteria</taxon>
        <taxon>Burkholderiales</taxon>
        <taxon>Burkholderiaceae</taxon>
        <taxon>Cupriavidus</taxon>
    </lineage>
</organism>
<dbReference type="InterPro" id="IPR040442">
    <property type="entry name" value="Pyrv_kinase-like_dom_sf"/>
</dbReference>
<dbReference type="PANTHER" id="PTHR11105:SF0">
    <property type="entry name" value="CITRAMALYL-COA LYASE, MITOCHONDRIAL"/>
    <property type="match status" value="1"/>
</dbReference>
<sequence>MGSGPAALPCPPTSISEFNVHPSEVLFQGEAIPVQLPVCDHYAGSEKLMRKSLALQQELGPVFDITFDCEDGAAVGHEREHAELCAQLVNGPLNAHNRVGVRIHDPAHPSWREDVDVLVRAAGARLAYVVVPKVTDVVEVARVTDHVNQVARSAGIARHIPIHVLIETHAALEQAFDIAALVQVECLSFGLMDFVSAHHGAIPGEAMRSPQQFEHPLVRRAMLEISAACHRHGKVPSHNVSTDVQAPQRAGDDALRARCEFGYLRKWSIHPGQIAPIVAAFRPGADEIGAASQILLAAHENNWAPIRHEGQLHDRASYRYYWSLLQRAQATGTPLPANVEALFFG</sequence>
<dbReference type="InterPro" id="IPR040186">
    <property type="entry name" value="Citramalyl-CoA_lyase"/>
</dbReference>
<dbReference type="PANTHER" id="PTHR11105">
    <property type="entry name" value="CITRATE LYASE SUBUNIT BETA-RELATED"/>
    <property type="match status" value="1"/>
</dbReference>
<proteinExistence type="predicted"/>
<gene>
    <name evidence="3" type="ORF">CBM2613_A230066</name>
</gene>
<dbReference type="GO" id="GO:0046872">
    <property type="term" value="F:metal ion binding"/>
    <property type="evidence" value="ECO:0007669"/>
    <property type="project" value="UniProtKB-KW"/>
</dbReference>
<protein>
    <submittedName>
        <fullName evidence="3">Citrate LYASE PROTEIN</fullName>
        <ecNumber evidence="3">4.1.3.-</ecNumber>
    </submittedName>
</protein>
<dbReference type="Proteomes" id="UP000256952">
    <property type="component" value="Chromosome CBM2613_a"/>
</dbReference>
<evidence type="ECO:0000313" key="3">
    <source>
        <dbReference type="EMBL" id="SOZ57928.1"/>
    </source>
</evidence>
<evidence type="ECO:0000256" key="1">
    <source>
        <dbReference type="ARBA" id="ARBA00022723"/>
    </source>
</evidence>
<dbReference type="Gene3D" id="3.20.20.60">
    <property type="entry name" value="Phosphoenolpyruvate-binding domains"/>
    <property type="match status" value="1"/>
</dbReference>
<dbReference type="EC" id="4.1.3.-" evidence="3"/>
<keyword evidence="3" id="KW-0456">Lyase</keyword>
<dbReference type="Gene3D" id="6.10.140.960">
    <property type="match status" value="1"/>
</dbReference>
<dbReference type="InterPro" id="IPR015813">
    <property type="entry name" value="Pyrv/PenolPyrv_kinase-like_dom"/>
</dbReference>
<comment type="caution">
    <text evidence="3">The sequence shown here is derived from an EMBL/GenBank/DDBJ whole genome shotgun (WGS) entry which is preliminary data.</text>
</comment>
<dbReference type="Pfam" id="PF03328">
    <property type="entry name" value="HpcH_HpaI"/>
    <property type="match status" value="1"/>
</dbReference>
<evidence type="ECO:0000259" key="2">
    <source>
        <dbReference type="Pfam" id="PF03328"/>
    </source>
</evidence>
<evidence type="ECO:0000313" key="4">
    <source>
        <dbReference type="Proteomes" id="UP000256952"/>
    </source>
</evidence>